<dbReference type="EMBL" id="SJTG01000002">
    <property type="protein sequence ID" value="TCI10916.1"/>
    <property type="molecule type" value="Genomic_DNA"/>
</dbReference>
<comment type="caution">
    <text evidence="2">The sequence shown here is derived from an EMBL/GenBank/DDBJ whole genome shotgun (WGS) entry which is preliminary data.</text>
</comment>
<evidence type="ECO:0000259" key="1">
    <source>
        <dbReference type="PROSITE" id="PS50046"/>
    </source>
</evidence>
<sequence>MKQSSIEEIEIWRRDVRSTTPTNPALYGWNSFSQCDEDGIIRECLRRIADVADLSKTFIEVGCANGLENNTHQLLLDGYRGCWVDGDDAHIRHIEEELGTLNNSCLLARHAFINLDNSQALVEEFREFLGTEDIDFFSFDTDGNDAYLVEDALKTIKPKLICVEYNGKFPPPTRLVMKYNPKHQWAFDDYYGATLQSWVDILEPHGYRLVSCNLSGVNAFFVRNDVAGGFDHYSTQQLFQPCRYWLIGITGHPHTLKWLRQIVNDGQASPR</sequence>
<dbReference type="RefSeq" id="WP_131409411.1">
    <property type="nucleotide sequence ID" value="NZ_SJTG01000002.1"/>
</dbReference>
<name>A0A4R0YPZ5_9GAMM</name>
<protein>
    <recommendedName>
        <fullName evidence="1">Phytochrome chromophore attachment site domain-containing protein</fullName>
    </recommendedName>
</protein>
<dbReference type="InterPro" id="IPR016132">
    <property type="entry name" value="Phyto_chromo_attachment"/>
</dbReference>
<organism evidence="2 3">
    <name type="scientific">Dyella soli</name>
    <dbReference type="NCBI Taxonomy" id="522319"/>
    <lineage>
        <taxon>Bacteria</taxon>
        <taxon>Pseudomonadati</taxon>
        <taxon>Pseudomonadota</taxon>
        <taxon>Gammaproteobacteria</taxon>
        <taxon>Lysobacterales</taxon>
        <taxon>Rhodanobacteraceae</taxon>
        <taxon>Dyella</taxon>
    </lineage>
</organism>
<dbReference type="Proteomes" id="UP000291822">
    <property type="component" value="Unassembled WGS sequence"/>
</dbReference>
<feature type="domain" description="Phytochrome chromophore attachment site" evidence="1">
    <location>
        <begin position="119"/>
        <end position="181"/>
    </location>
</feature>
<proteinExistence type="predicted"/>
<evidence type="ECO:0000313" key="3">
    <source>
        <dbReference type="Proteomes" id="UP000291822"/>
    </source>
</evidence>
<gene>
    <name evidence="2" type="ORF">EZM97_18950</name>
</gene>
<evidence type="ECO:0000313" key="2">
    <source>
        <dbReference type="EMBL" id="TCI10916.1"/>
    </source>
</evidence>
<dbReference type="AlphaFoldDB" id="A0A4R0YPZ5"/>
<reference evidence="2 3" key="1">
    <citation type="submission" date="2019-02" db="EMBL/GenBank/DDBJ databases">
        <title>Dyella amyloliquefaciens sp. nov., isolated from forest soil.</title>
        <authorList>
            <person name="Gao Z.-H."/>
            <person name="Qiu L.-H."/>
        </authorList>
    </citation>
    <scope>NUCLEOTIDE SEQUENCE [LARGE SCALE GENOMIC DNA]</scope>
    <source>
        <strain evidence="2 3">KACC 12747</strain>
    </source>
</reference>
<dbReference type="PROSITE" id="PS50046">
    <property type="entry name" value="PHYTOCHROME_2"/>
    <property type="match status" value="1"/>
</dbReference>
<keyword evidence="3" id="KW-1185">Reference proteome</keyword>
<accession>A0A4R0YPZ5</accession>